<dbReference type="AlphaFoldDB" id="A0A938Y4D1"/>
<dbReference type="Proteomes" id="UP000663792">
    <property type="component" value="Unassembled WGS sequence"/>
</dbReference>
<dbReference type="InterPro" id="IPR012467">
    <property type="entry name" value="DUF1684"/>
</dbReference>
<comment type="caution">
    <text evidence="1">The sequence shown here is derived from an EMBL/GenBank/DDBJ whole genome shotgun (WGS) entry which is preliminary data.</text>
</comment>
<dbReference type="Pfam" id="PF07920">
    <property type="entry name" value="DUF1684"/>
    <property type="match status" value="1"/>
</dbReference>
<evidence type="ECO:0000313" key="1">
    <source>
        <dbReference type="EMBL" id="MBM9465841.1"/>
    </source>
</evidence>
<evidence type="ECO:0000313" key="2">
    <source>
        <dbReference type="Proteomes" id="UP000663792"/>
    </source>
</evidence>
<dbReference type="EMBL" id="JAERWK010000001">
    <property type="protein sequence ID" value="MBM9465841.1"/>
    <property type="molecule type" value="Genomic_DNA"/>
</dbReference>
<name>A0A938Y4D1_9ACTN</name>
<protein>
    <submittedName>
        <fullName evidence="1">DUF1684 domain-containing protein</fullName>
    </submittedName>
</protein>
<dbReference type="PANTHER" id="PTHR41913:SF1">
    <property type="entry name" value="DUF1684 DOMAIN-CONTAINING PROTEIN"/>
    <property type="match status" value="1"/>
</dbReference>
<dbReference type="PANTHER" id="PTHR41913">
    <property type="entry name" value="DUF1684 DOMAIN-CONTAINING PROTEIN"/>
    <property type="match status" value="1"/>
</dbReference>
<reference evidence="1" key="1">
    <citation type="submission" date="2021-01" db="EMBL/GenBank/DDBJ databases">
        <title>YIM 132084 draft genome.</title>
        <authorList>
            <person name="An D."/>
        </authorList>
    </citation>
    <scope>NUCLEOTIDE SEQUENCE</scope>
    <source>
        <strain evidence="1">YIM 132084</strain>
    </source>
</reference>
<sequence length="281" mass="30028">MSTTDERTTTDLDREALEQQWTSWHAARHHDLTAEHGWLSITGFWWLPEAPAALDGLPGAWSTEGGAAVVTATAADGLTAIVDGRPVTGSERAEVPEAGSLPWLRAGEVIIELVLRGGSYAVRARDPQAVTRTGFTGIPAFPVDLAWVRPGRFLPYPEPRRVEVTTARDDLRQHTSLVGEIEVDLPGVEAPQRLQVAGGADGGLTLQFSDETNGVSTARWRALSVAAPDADGRIVVDFNRAVNMPFAFTAYGTCPAPVPGNRLPIAVTAGEQNPPRPDLAS</sequence>
<accession>A0A938Y4D1</accession>
<proteinExistence type="predicted"/>
<gene>
    <name evidence="1" type="ORF">JL106_00935</name>
</gene>
<dbReference type="RefSeq" id="WP_205258785.1">
    <property type="nucleotide sequence ID" value="NZ_JAERWK010000001.1"/>
</dbReference>
<organism evidence="1 2">
    <name type="scientific">Nakamurella leprariae</name>
    <dbReference type="NCBI Taxonomy" id="2803911"/>
    <lineage>
        <taxon>Bacteria</taxon>
        <taxon>Bacillati</taxon>
        <taxon>Actinomycetota</taxon>
        <taxon>Actinomycetes</taxon>
        <taxon>Nakamurellales</taxon>
        <taxon>Nakamurellaceae</taxon>
        <taxon>Nakamurella</taxon>
    </lineage>
</organism>
<keyword evidence="2" id="KW-1185">Reference proteome</keyword>